<feature type="compositionally biased region" description="Basic and acidic residues" evidence="2">
    <location>
        <begin position="385"/>
        <end position="399"/>
    </location>
</feature>
<dbReference type="PANTHER" id="PTHR22874:SF1">
    <property type="entry name" value="ACTIVATING MOLECULE IN BECN1-REGULATED AUTOPHAGY PROTEIN 1"/>
    <property type="match status" value="1"/>
</dbReference>
<dbReference type="EMBL" id="JAGRRH010000018">
    <property type="protein sequence ID" value="KAG7351546.1"/>
    <property type="molecule type" value="Genomic_DNA"/>
</dbReference>
<feature type="region of interest" description="Disordered" evidence="2">
    <location>
        <begin position="1"/>
        <end position="24"/>
    </location>
</feature>
<feature type="repeat" description="WD" evidence="1">
    <location>
        <begin position="299"/>
        <end position="341"/>
    </location>
</feature>
<dbReference type="SMART" id="SM00320">
    <property type="entry name" value="WD40"/>
    <property type="match status" value="4"/>
</dbReference>
<dbReference type="Proteomes" id="UP000693970">
    <property type="component" value="Unassembled WGS sequence"/>
</dbReference>
<feature type="region of interest" description="Disordered" evidence="2">
    <location>
        <begin position="561"/>
        <end position="596"/>
    </location>
</feature>
<feature type="region of interest" description="Disordered" evidence="2">
    <location>
        <begin position="84"/>
        <end position="116"/>
    </location>
</feature>
<feature type="compositionally biased region" description="Polar residues" evidence="2">
    <location>
        <begin position="665"/>
        <end position="682"/>
    </location>
</feature>
<reference evidence="3" key="2">
    <citation type="submission" date="2021-04" db="EMBL/GenBank/DDBJ databases">
        <authorList>
            <person name="Podell S."/>
        </authorList>
    </citation>
    <scope>NUCLEOTIDE SEQUENCE</scope>
    <source>
        <strain evidence="3">Hildebrandi</strain>
    </source>
</reference>
<dbReference type="GO" id="GO:0080008">
    <property type="term" value="C:Cul4-RING E3 ubiquitin ligase complex"/>
    <property type="evidence" value="ECO:0007669"/>
    <property type="project" value="TreeGrafter"/>
</dbReference>
<feature type="region of interest" description="Disordered" evidence="2">
    <location>
        <begin position="207"/>
        <end position="263"/>
    </location>
</feature>
<feature type="compositionally biased region" description="Low complexity" evidence="2">
    <location>
        <begin position="221"/>
        <end position="249"/>
    </location>
</feature>
<feature type="compositionally biased region" description="Polar residues" evidence="2">
    <location>
        <begin position="740"/>
        <end position="752"/>
    </location>
</feature>
<dbReference type="OrthoDB" id="6363363at2759"/>
<organism evidence="3 4">
    <name type="scientific">Nitzschia inconspicua</name>
    <dbReference type="NCBI Taxonomy" id="303405"/>
    <lineage>
        <taxon>Eukaryota</taxon>
        <taxon>Sar</taxon>
        <taxon>Stramenopiles</taxon>
        <taxon>Ochrophyta</taxon>
        <taxon>Bacillariophyta</taxon>
        <taxon>Bacillariophyceae</taxon>
        <taxon>Bacillariophycidae</taxon>
        <taxon>Bacillariales</taxon>
        <taxon>Bacillariaceae</taxon>
        <taxon>Nitzschia</taxon>
    </lineage>
</organism>
<dbReference type="GO" id="GO:1990756">
    <property type="term" value="F:ubiquitin-like ligase-substrate adaptor activity"/>
    <property type="evidence" value="ECO:0007669"/>
    <property type="project" value="TreeGrafter"/>
</dbReference>
<evidence type="ECO:0000313" key="4">
    <source>
        <dbReference type="Proteomes" id="UP000693970"/>
    </source>
</evidence>
<proteinExistence type="predicted"/>
<feature type="region of interest" description="Disordered" evidence="2">
    <location>
        <begin position="627"/>
        <end position="782"/>
    </location>
</feature>
<dbReference type="AlphaFoldDB" id="A0A9K3KXP4"/>
<feature type="compositionally biased region" description="Acidic residues" evidence="2">
    <location>
        <begin position="564"/>
        <end position="594"/>
    </location>
</feature>
<dbReference type="GO" id="GO:0000045">
    <property type="term" value="P:autophagosome assembly"/>
    <property type="evidence" value="ECO:0007669"/>
    <property type="project" value="TreeGrafter"/>
</dbReference>
<feature type="compositionally biased region" description="Low complexity" evidence="2">
    <location>
        <begin position="400"/>
        <end position="427"/>
    </location>
</feature>
<feature type="compositionally biased region" description="Low complexity" evidence="2">
    <location>
        <begin position="648"/>
        <end position="664"/>
    </location>
</feature>
<dbReference type="PROSITE" id="PS50082">
    <property type="entry name" value="WD_REPEATS_2"/>
    <property type="match status" value="1"/>
</dbReference>
<evidence type="ECO:0000313" key="3">
    <source>
        <dbReference type="EMBL" id="KAG7351546.1"/>
    </source>
</evidence>
<sequence>MMQLHPAARRRNNDSKDSHSSFPVSSSFSEYFLNEQNDDELIRQQYHQYHHPQRQPQTVILSEAWDIPSPQEMQRRIQIRQEMEQDTIQQNHQQQQQDKNNDHSTTTTTTSTSLFPPYGKGRNIVHVLNDRSVYGSRHCHLHHSPVVGSRLEPTKSKLSSSSTTTTTFDFFPFPASNTITKEIRTFAEYKAVTNYQSAYFTHLGARDGYEPSQEEEEEEQQQQPDQQVQQHPDQPQQPNSTTSTTTQTTRQRRSRPASSKAVSTISVAFSHDGQTQASTHGDHTVKITHCASGILLQTLHGHPRTPWTVKYHPQYDHILASGCLGHQVRIWNYKKGQCLQMIRLEFAIISLSFHPTAPILAVANGTRLHFWAYQQPLLQDDEQEQEHNQEQEQEHDDQNNNHNRSNNVINNTASQPQQQAQPQQQQSRGVLTEVEQRHMLRCVHFLPNGKSVIVGGVNPNHHHHQQQQHLRRGGMSGGGMSFYLRLWDFDVQAALTPNQVPTMANTTGLRRRAISNPRTFVPRALLYNDGGFDVSPDGLTLCACAEYWLPDGIDNVMQLKKYQEEEEESEDEGENEQENDEELIDSPNDNDDDTKEGTTVMRDVQANYAGNNPSSMQRTSMAVEDHHDSMAHQNASSPPRPPLPHPTPLSATSASSSFQGSLQHGQSSNTQYPSNQPMTPVGSSGIPPMTPPPNVTQQQFPLSPPSPPGRRFAGGLGQQNTHRQSHHHHHQQQVMPSAPQRPTHQARVTHSGTVVPPAPPGINRPTVNPLATPTSAGSGGLATQSGRFVPHVVTISLDTAPFLEVTTTVAAAQTSQSAGVIGLNPHPTTMMTTQTTLGIPGRGTYATSTANGGSPNNALRLHSHKLRPRLGQLLEACPLDGAKASAVTCVKFSPSTDFCLIGYGVREPVMEDPHGNQFHPVTALYRIRGGMTHVSTMLSGDDDVNIARFHPHSGYGFVYGTKQGRVRVMSPRPWNYYNC</sequence>
<evidence type="ECO:0000256" key="1">
    <source>
        <dbReference type="PROSITE-ProRule" id="PRU00221"/>
    </source>
</evidence>
<feature type="compositionally biased region" description="Low complexity" evidence="2">
    <location>
        <begin position="86"/>
        <end position="113"/>
    </location>
</feature>
<evidence type="ECO:0000256" key="2">
    <source>
        <dbReference type="SAM" id="MobiDB-lite"/>
    </source>
</evidence>
<dbReference type="PANTHER" id="PTHR22874">
    <property type="entry name" value="ACTIVATING MOLECULE IN BECN1-REGULATED AUTOPHAGY PROTEIN 1"/>
    <property type="match status" value="1"/>
</dbReference>
<dbReference type="GO" id="GO:0000423">
    <property type="term" value="P:mitophagy"/>
    <property type="evidence" value="ECO:0007669"/>
    <property type="project" value="TreeGrafter"/>
</dbReference>
<dbReference type="InterPro" id="IPR001680">
    <property type="entry name" value="WD40_rpt"/>
</dbReference>
<dbReference type="Pfam" id="PF00400">
    <property type="entry name" value="WD40"/>
    <property type="match status" value="1"/>
</dbReference>
<gene>
    <name evidence="3" type="ORF">IV203_010906</name>
</gene>
<reference evidence="3" key="1">
    <citation type="journal article" date="2021" name="Sci. Rep.">
        <title>Diploid genomic architecture of Nitzschia inconspicua, an elite biomass production diatom.</title>
        <authorList>
            <person name="Oliver A."/>
            <person name="Podell S."/>
            <person name="Pinowska A."/>
            <person name="Traller J.C."/>
            <person name="Smith S.R."/>
            <person name="McClure R."/>
            <person name="Beliaev A."/>
            <person name="Bohutskyi P."/>
            <person name="Hill E.A."/>
            <person name="Rabines A."/>
            <person name="Zheng H."/>
            <person name="Allen L.Z."/>
            <person name="Kuo A."/>
            <person name="Grigoriev I.V."/>
            <person name="Allen A.E."/>
            <person name="Hazlebeck D."/>
            <person name="Allen E.E."/>
        </authorList>
    </citation>
    <scope>NUCLEOTIDE SEQUENCE</scope>
    <source>
        <strain evidence="3">Hildebrandi</strain>
    </source>
</reference>
<name>A0A9K3KXP4_9STRA</name>
<comment type="caution">
    <text evidence="3">The sequence shown here is derived from an EMBL/GenBank/DDBJ whole genome shotgun (WGS) entry which is preliminary data.</text>
</comment>
<feature type="compositionally biased region" description="Pro residues" evidence="2">
    <location>
        <begin position="638"/>
        <end position="647"/>
    </location>
</feature>
<dbReference type="InterPro" id="IPR052596">
    <property type="entry name" value="AMBRA1_autophagy"/>
</dbReference>
<accession>A0A9K3KXP4</accession>
<keyword evidence="4" id="KW-1185">Reference proteome</keyword>
<protein>
    <submittedName>
        <fullName evidence="3">WD40 repeat-containing protein</fullName>
    </submittedName>
</protein>
<feature type="compositionally biased region" description="Polar residues" evidence="2">
    <location>
        <begin position="765"/>
        <end position="782"/>
    </location>
</feature>
<feature type="region of interest" description="Disordered" evidence="2">
    <location>
        <begin position="382"/>
        <end position="431"/>
    </location>
</feature>
<keyword evidence="1" id="KW-0853">WD repeat</keyword>